<organism evidence="4 5">
    <name type="scientific">Venturia inaequalis</name>
    <name type="common">Apple scab fungus</name>
    <dbReference type="NCBI Taxonomy" id="5025"/>
    <lineage>
        <taxon>Eukaryota</taxon>
        <taxon>Fungi</taxon>
        <taxon>Dikarya</taxon>
        <taxon>Ascomycota</taxon>
        <taxon>Pezizomycotina</taxon>
        <taxon>Dothideomycetes</taxon>
        <taxon>Pleosporomycetidae</taxon>
        <taxon>Venturiales</taxon>
        <taxon>Venturiaceae</taxon>
        <taxon>Venturia</taxon>
    </lineage>
</organism>
<protein>
    <recommendedName>
        <fullName evidence="7">Oxidoreductase</fullName>
    </recommendedName>
</protein>
<dbReference type="Proteomes" id="UP000433883">
    <property type="component" value="Unassembled WGS sequence"/>
</dbReference>
<dbReference type="PRINTS" id="PR00081">
    <property type="entry name" value="GDHRDH"/>
</dbReference>
<dbReference type="InterPro" id="IPR002347">
    <property type="entry name" value="SDR_fam"/>
</dbReference>
<dbReference type="Pfam" id="PF00106">
    <property type="entry name" value="adh_short"/>
    <property type="match status" value="1"/>
</dbReference>
<keyword evidence="2" id="KW-0560">Oxidoreductase</keyword>
<dbReference type="EMBL" id="WNWS01000493">
    <property type="protein sequence ID" value="KAE9966806.1"/>
    <property type="molecule type" value="Genomic_DNA"/>
</dbReference>
<dbReference type="InterPro" id="IPR036291">
    <property type="entry name" value="NAD(P)-bd_dom_sf"/>
</dbReference>
<evidence type="ECO:0000313" key="4">
    <source>
        <dbReference type="EMBL" id="KAE9974909.1"/>
    </source>
</evidence>
<proteinExistence type="inferred from homology"/>
<dbReference type="AlphaFoldDB" id="A0A8H3UQV6"/>
<dbReference type="Proteomes" id="UP000447873">
    <property type="component" value="Unassembled WGS sequence"/>
</dbReference>
<evidence type="ECO:0008006" key="7">
    <source>
        <dbReference type="Google" id="ProtNLM"/>
    </source>
</evidence>
<reference evidence="4 5" key="1">
    <citation type="submission" date="2019-11" db="EMBL/GenBank/DDBJ databases">
        <title>Venturia inaequalis Genome Resource.</title>
        <authorList>
            <person name="Lichtner F.J."/>
        </authorList>
    </citation>
    <scope>NUCLEOTIDE SEQUENCE [LARGE SCALE GENOMIC DNA]</scope>
    <source>
        <strain evidence="3 6">120213</strain>
        <strain evidence="4">Bline_iso_100314</strain>
    </source>
</reference>
<evidence type="ECO:0000256" key="2">
    <source>
        <dbReference type="ARBA" id="ARBA00023002"/>
    </source>
</evidence>
<accession>A0A8H3UQV6</accession>
<evidence type="ECO:0000313" key="5">
    <source>
        <dbReference type="Proteomes" id="UP000433883"/>
    </source>
</evidence>
<dbReference type="SUPFAM" id="SSF51735">
    <property type="entry name" value="NAD(P)-binding Rossmann-fold domains"/>
    <property type="match status" value="1"/>
</dbReference>
<evidence type="ECO:0000313" key="3">
    <source>
        <dbReference type="EMBL" id="KAE9966806.1"/>
    </source>
</evidence>
<dbReference type="Gene3D" id="3.40.50.720">
    <property type="entry name" value="NAD(P)-binding Rossmann-like Domain"/>
    <property type="match status" value="1"/>
</dbReference>
<comment type="caution">
    <text evidence="4">The sequence shown here is derived from an EMBL/GenBank/DDBJ whole genome shotgun (WGS) entry which is preliminary data.</text>
</comment>
<name>A0A8H3UQV6_VENIN</name>
<dbReference type="PANTHER" id="PTHR24320">
    <property type="entry name" value="RETINOL DEHYDROGENASE"/>
    <property type="match status" value="1"/>
</dbReference>
<dbReference type="EMBL" id="WNWQ01000192">
    <property type="protein sequence ID" value="KAE9974909.1"/>
    <property type="molecule type" value="Genomic_DNA"/>
</dbReference>
<dbReference type="PANTHER" id="PTHR24320:SF154">
    <property type="entry name" value="OXIDOREDUCTASE, SHORT-CHAIN DEHYDROGENASE_REDUCTASE FAMILY (AFU_ORTHOLOGUE AFUA_2G04560)"/>
    <property type="match status" value="1"/>
</dbReference>
<sequence length="310" mass="33574">MANLDFNPNGESPSLAGRVVMITGGTAGLGASTIEILAEKGPAHIFFTGRNERAAEAIISRLKRAAPKVPVTFIKNDISSLQSTQEAANAFKAASDRLDILMLNAGIMAVPAATSVDGYETHFATNHMGHALLIKLLLPTMQRTAKIPGADVRLINLSSLAYETAPSQGIDFDTLKSEQARLGIPFMAKWVRYGQSKLANLLYVQQLAQHYPEITSVAIHPGVIRTGLIENLGFVDRITMSLKFAGQFTPVEKGSWNQCWAAIVGKSELENGGYYAPIGKLTVPTTKAGNDAELSKKLWEWTQKELASYE</sequence>
<dbReference type="GO" id="GO:0016491">
    <property type="term" value="F:oxidoreductase activity"/>
    <property type="evidence" value="ECO:0007669"/>
    <property type="project" value="UniProtKB-KW"/>
</dbReference>
<evidence type="ECO:0000256" key="1">
    <source>
        <dbReference type="ARBA" id="ARBA00006484"/>
    </source>
</evidence>
<comment type="similarity">
    <text evidence="1">Belongs to the short-chain dehydrogenases/reductases (SDR) family.</text>
</comment>
<gene>
    <name evidence="4" type="ORF">BLS_002859</name>
    <name evidence="3" type="ORF">EG328_008604</name>
</gene>
<evidence type="ECO:0000313" key="6">
    <source>
        <dbReference type="Proteomes" id="UP000447873"/>
    </source>
</evidence>